<gene>
    <name evidence="3" type="ORF">RMAR1173_LOCUS724</name>
</gene>
<dbReference type="CDD" id="cd09279">
    <property type="entry name" value="RNase_HI_like"/>
    <property type="match status" value="1"/>
</dbReference>
<name>A0A7S2W1N6_9STRA</name>
<dbReference type="GO" id="GO:0004523">
    <property type="term" value="F:RNA-DNA hybrid ribonuclease activity"/>
    <property type="evidence" value="ECO:0007669"/>
    <property type="project" value="InterPro"/>
</dbReference>
<sequence length="262" mass="28712">MRGAVGRVLLLVWSRPPQALHLQGRRLAPSSFPPPRAGIAIASHADGAGELRVALDSLCRDVERLNGVLAEVQSSLLELRERVYSAPEGGPALEETPVSQGEPQTPLQTTPHPRFVLQFDGGSRSNPGDAGCGAVILSNDDTRRELWWGRRVLEGKKTSNFAEYSALLCGLEHALDLGVKHLHIQGDSLLVVNQINKVYRVKSETLLPLYNTCVELLSRFDSFSIEHVPRRENKRADELANEAIDTQASSQQVVVAEAFPET</sequence>
<dbReference type="InterPro" id="IPR002156">
    <property type="entry name" value="RNaseH_domain"/>
</dbReference>
<dbReference type="AlphaFoldDB" id="A0A7S2W1N6"/>
<dbReference type="PROSITE" id="PS50879">
    <property type="entry name" value="RNASE_H_1"/>
    <property type="match status" value="1"/>
</dbReference>
<feature type="compositionally biased region" description="Polar residues" evidence="1">
    <location>
        <begin position="97"/>
        <end position="110"/>
    </location>
</feature>
<protein>
    <recommendedName>
        <fullName evidence="2">RNase H type-1 domain-containing protein</fullName>
    </recommendedName>
</protein>
<feature type="region of interest" description="Disordered" evidence="1">
    <location>
        <begin position="88"/>
        <end position="110"/>
    </location>
</feature>
<dbReference type="InterPro" id="IPR036397">
    <property type="entry name" value="RNaseH_sf"/>
</dbReference>
<proteinExistence type="predicted"/>
<accession>A0A7S2W1N6</accession>
<organism evidence="3">
    <name type="scientific">Rhizochromulina marina</name>
    <dbReference type="NCBI Taxonomy" id="1034831"/>
    <lineage>
        <taxon>Eukaryota</taxon>
        <taxon>Sar</taxon>
        <taxon>Stramenopiles</taxon>
        <taxon>Ochrophyta</taxon>
        <taxon>Dictyochophyceae</taxon>
        <taxon>Rhizochromulinales</taxon>
        <taxon>Rhizochromulina</taxon>
    </lineage>
</organism>
<evidence type="ECO:0000256" key="1">
    <source>
        <dbReference type="SAM" id="MobiDB-lite"/>
    </source>
</evidence>
<dbReference type="Gene3D" id="3.30.420.10">
    <property type="entry name" value="Ribonuclease H-like superfamily/Ribonuclease H"/>
    <property type="match status" value="1"/>
</dbReference>
<evidence type="ECO:0000313" key="3">
    <source>
        <dbReference type="EMBL" id="CAD9660900.1"/>
    </source>
</evidence>
<evidence type="ECO:0000259" key="2">
    <source>
        <dbReference type="PROSITE" id="PS50879"/>
    </source>
</evidence>
<dbReference type="GO" id="GO:0003676">
    <property type="term" value="F:nucleic acid binding"/>
    <property type="evidence" value="ECO:0007669"/>
    <property type="project" value="InterPro"/>
</dbReference>
<dbReference type="SUPFAM" id="SSF53098">
    <property type="entry name" value="Ribonuclease H-like"/>
    <property type="match status" value="1"/>
</dbReference>
<dbReference type="EMBL" id="HBHJ01001127">
    <property type="protein sequence ID" value="CAD9660900.1"/>
    <property type="molecule type" value="Transcribed_RNA"/>
</dbReference>
<dbReference type="PANTHER" id="PTHR46387">
    <property type="entry name" value="POLYNUCLEOTIDYL TRANSFERASE, RIBONUCLEASE H-LIKE SUPERFAMILY PROTEIN"/>
    <property type="match status" value="1"/>
</dbReference>
<dbReference type="InterPro" id="IPR012337">
    <property type="entry name" value="RNaseH-like_sf"/>
</dbReference>
<dbReference type="FunFam" id="3.30.420.10:FF:000076">
    <property type="entry name" value="RBR-type E3 ubiquitin transferase"/>
    <property type="match status" value="1"/>
</dbReference>
<feature type="domain" description="RNase H type-1" evidence="2">
    <location>
        <begin position="111"/>
        <end position="245"/>
    </location>
</feature>
<dbReference type="PANTHER" id="PTHR46387:SF2">
    <property type="entry name" value="RIBONUCLEASE HI"/>
    <property type="match status" value="1"/>
</dbReference>
<dbReference type="Pfam" id="PF13456">
    <property type="entry name" value="RVT_3"/>
    <property type="match status" value="1"/>
</dbReference>
<reference evidence="3" key="1">
    <citation type="submission" date="2021-01" db="EMBL/GenBank/DDBJ databases">
        <authorList>
            <person name="Corre E."/>
            <person name="Pelletier E."/>
            <person name="Niang G."/>
            <person name="Scheremetjew M."/>
            <person name="Finn R."/>
            <person name="Kale V."/>
            <person name="Holt S."/>
            <person name="Cochrane G."/>
            <person name="Meng A."/>
            <person name="Brown T."/>
            <person name="Cohen L."/>
        </authorList>
    </citation>
    <scope>NUCLEOTIDE SEQUENCE</scope>
    <source>
        <strain evidence="3">CCMP1243</strain>
    </source>
</reference>